<keyword evidence="3" id="KW-0645">Protease</keyword>
<feature type="signal peptide" evidence="1">
    <location>
        <begin position="1"/>
        <end position="20"/>
    </location>
</feature>
<keyword evidence="3" id="KW-0378">Hydrolase</keyword>
<proteinExistence type="predicted"/>
<sequence length="450" mass="50942">MKKLVLSLVLGVVCAVTCMAQQAKVLSLREQAVVQDRWLKERCQTLLPELMRKEGIDMWLIIAREYNEDPVLRTMLPATWLSARRTTMLLVYDPGKDKALEFLACARYDVGEVFKKAWDPEKEPDQWKRLAELIAERDPQRIAINTSVNYGHADGLSAFHNQKLREALPPKYEKRLVSGEKLAVNWLEVRTPAELTVYEQICRIAHDIIAEGLSETVIQPGITTTDDVVWFYREKVRALGLESWFHPTCDVQRADPKGNEQNRSFAQRPDAAIIQPGDLVHIDFGIKYLGLNTDTQQNAYVLKPGESAPPRYLLEAYQKGLRLMDILTGEYRSGRSGNEILAATISKAKGEGLNPQIYSHPIGYHGHGAGPAIGMWDMQSGVPGTGDYPILPNTAYAIELNNKVFLPEWNKEVRIMLEQNAVFDGEKTHYADNRQKILYLIPRPKSNFGE</sequence>
<dbReference type="PANTHER" id="PTHR46112:SF2">
    <property type="entry name" value="XAA-PRO AMINOPEPTIDASE P-RELATED"/>
    <property type="match status" value="1"/>
</dbReference>
<organism evidence="3 4">
    <name type="scientific">Haliscomenobacter hydrossis (strain ATCC 27775 / DSM 1100 / LMG 10767 / O)</name>
    <dbReference type="NCBI Taxonomy" id="760192"/>
    <lineage>
        <taxon>Bacteria</taxon>
        <taxon>Pseudomonadati</taxon>
        <taxon>Bacteroidota</taxon>
        <taxon>Saprospiria</taxon>
        <taxon>Saprospirales</taxon>
        <taxon>Haliscomenobacteraceae</taxon>
        <taxon>Haliscomenobacter</taxon>
    </lineage>
</organism>
<dbReference type="OrthoDB" id="9765815at2"/>
<evidence type="ECO:0000256" key="1">
    <source>
        <dbReference type="SAM" id="SignalP"/>
    </source>
</evidence>
<dbReference type="GO" id="GO:0004177">
    <property type="term" value="F:aminopeptidase activity"/>
    <property type="evidence" value="ECO:0007669"/>
    <property type="project" value="UniProtKB-KW"/>
</dbReference>
<evidence type="ECO:0000313" key="3">
    <source>
        <dbReference type="EMBL" id="AEE52458.1"/>
    </source>
</evidence>
<keyword evidence="1" id="KW-0732">Signal</keyword>
<dbReference type="HOGENOM" id="CLU_017266_9_0_10"/>
<dbReference type="SUPFAM" id="SSF55920">
    <property type="entry name" value="Creatinase/aminopeptidase"/>
    <property type="match status" value="1"/>
</dbReference>
<dbReference type="eggNOG" id="COG0006">
    <property type="taxonomic scope" value="Bacteria"/>
</dbReference>
<dbReference type="Gene3D" id="3.90.230.10">
    <property type="entry name" value="Creatinase/methionine aminopeptidase superfamily"/>
    <property type="match status" value="1"/>
</dbReference>
<feature type="domain" description="Peptidase M24" evidence="2">
    <location>
        <begin position="202"/>
        <end position="415"/>
    </location>
</feature>
<dbReference type="Pfam" id="PF00557">
    <property type="entry name" value="Peptidase_M24"/>
    <property type="match status" value="1"/>
</dbReference>
<dbReference type="Proteomes" id="UP000008461">
    <property type="component" value="Chromosome"/>
</dbReference>
<keyword evidence="3" id="KW-0031">Aminopeptidase</keyword>
<name>F4KUM2_HALH1</name>
<protein>
    <submittedName>
        <fullName evidence="3">Xaa-pro aminopeptidase family enzyme</fullName>
    </submittedName>
</protein>
<accession>F4KUM2</accession>
<dbReference type="EMBL" id="CP002691">
    <property type="protein sequence ID" value="AEE52458.1"/>
    <property type="molecule type" value="Genomic_DNA"/>
</dbReference>
<dbReference type="KEGG" id="hhy:Halhy_4622"/>
<reference key="2">
    <citation type="submission" date="2011-04" db="EMBL/GenBank/DDBJ databases">
        <title>Complete sequence of chromosome of Haliscomenobacter hydrossis DSM 1100.</title>
        <authorList>
            <consortium name="US DOE Joint Genome Institute (JGI-PGF)"/>
            <person name="Lucas S."/>
            <person name="Han J."/>
            <person name="Lapidus A."/>
            <person name="Bruce D."/>
            <person name="Goodwin L."/>
            <person name="Pitluck S."/>
            <person name="Peters L."/>
            <person name="Kyrpides N."/>
            <person name="Mavromatis K."/>
            <person name="Ivanova N."/>
            <person name="Ovchinnikova G."/>
            <person name="Pagani I."/>
            <person name="Daligault H."/>
            <person name="Detter J.C."/>
            <person name="Han C."/>
            <person name="Land M."/>
            <person name="Hauser L."/>
            <person name="Markowitz V."/>
            <person name="Cheng J.-F."/>
            <person name="Hugenholtz P."/>
            <person name="Woyke T."/>
            <person name="Wu D."/>
            <person name="Verbarg S."/>
            <person name="Frueling A."/>
            <person name="Brambilla E."/>
            <person name="Klenk H.-P."/>
            <person name="Eisen J.A."/>
        </authorList>
    </citation>
    <scope>NUCLEOTIDE SEQUENCE</scope>
    <source>
        <strain>DSM 1100</strain>
    </source>
</reference>
<feature type="chain" id="PRO_5003316076" evidence="1">
    <location>
        <begin position="21"/>
        <end position="450"/>
    </location>
</feature>
<evidence type="ECO:0000259" key="2">
    <source>
        <dbReference type="Pfam" id="PF00557"/>
    </source>
</evidence>
<dbReference type="AlphaFoldDB" id="F4KUM2"/>
<evidence type="ECO:0000313" key="4">
    <source>
        <dbReference type="Proteomes" id="UP000008461"/>
    </source>
</evidence>
<dbReference type="CDD" id="cd01066">
    <property type="entry name" value="APP_MetAP"/>
    <property type="match status" value="1"/>
</dbReference>
<dbReference type="InterPro" id="IPR000994">
    <property type="entry name" value="Pept_M24"/>
</dbReference>
<keyword evidence="4" id="KW-1185">Reference proteome</keyword>
<reference evidence="3 4" key="1">
    <citation type="journal article" date="2011" name="Stand. Genomic Sci.">
        <title>Complete genome sequence of Haliscomenobacter hydrossis type strain (O).</title>
        <authorList>
            <consortium name="US DOE Joint Genome Institute (JGI-PGF)"/>
            <person name="Daligault H."/>
            <person name="Lapidus A."/>
            <person name="Zeytun A."/>
            <person name="Nolan M."/>
            <person name="Lucas S."/>
            <person name="Del Rio T.G."/>
            <person name="Tice H."/>
            <person name="Cheng J.F."/>
            <person name="Tapia R."/>
            <person name="Han C."/>
            <person name="Goodwin L."/>
            <person name="Pitluck S."/>
            <person name="Liolios K."/>
            <person name="Pagani I."/>
            <person name="Ivanova N."/>
            <person name="Huntemann M."/>
            <person name="Mavromatis K."/>
            <person name="Mikhailova N."/>
            <person name="Pati A."/>
            <person name="Chen A."/>
            <person name="Palaniappan K."/>
            <person name="Land M."/>
            <person name="Hauser L."/>
            <person name="Brambilla E.M."/>
            <person name="Rohde M."/>
            <person name="Verbarg S."/>
            <person name="Goker M."/>
            <person name="Bristow J."/>
            <person name="Eisen J.A."/>
            <person name="Markowitz V."/>
            <person name="Hugenholtz P."/>
            <person name="Kyrpides N.C."/>
            <person name="Klenk H.P."/>
            <person name="Woyke T."/>
        </authorList>
    </citation>
    <scope>NUCLEOTIDE SEQUENCE [LARGE SCALE GENOMIC DNA]</scope>
    <source>
        <strain evidence="4">ATCC 27775 / DSM 1100 / LMG 10767 / O</strain>
    </source>
</reference>
<dbReference type="InterPro" id="IPR036005">
    <property type="entry name" value="Creatinase/aminopeptidase-like"/>
</dbReference>
<dbReference type="InterPro" id="IPR050659">
    <property type="entry name" value="Peptidase_M24B"/>
</dbReference>
<dbReference type="PANTHER" id="PTHR46112">
    <property type="entry name" value="AMINOPEPTIDASE"/>
    <property type="match status" value="1"/>
</dbReference>
<gene>
    <name evidence="3" type="ordered locus">Halhy_4622</name>
</gene>
<dbReference type="RefSeq" id="WP_013766996.1">
    <property type="nucleotide sequence ID" value="NC_015510.1"/>
</dbReference>
<dbReference type="STRING" id="760192.Halhy_4622"/>